<evidence type="ECO:0000256" key="5">
    <source>
        <dbReference type="ARBA" id="ARBA00022741"/>
    </source>
</evidence>
<evidence type="ECO:0000313" key="14">
    <source>
        <dbReference type="Proteomes" id="UP001523219"/>
    </source>
</evidence>
<feature type="region of interest" description="Disordered" evidence="9">
    <location>
        <begin position="1"/>
        <end position="21"/>
    </location>
</feature>
<evidence type="ECO:0000256" key="3">
    <source>
        <dbReference type="ARBA" id="ARBA00022553"/>
    </source>
</evidence>
<protein>
    <recommendedName>
        <fullName evidence="2">histidine kinase</fullName>
        <ecNumber evidence="2">2.7.13.3</ecNumber>
    </recommendedName>
</protein>
<proteinExistence type="predicted"/>
<dbReference type="Pfam" id="PF07730">
    <property type="entry name" value="HisKA_3"/>
    <property type="match status" value="1"/>
</dbReference>
<name>A0ABT0ZL66_9ACTN</name>
<gene>
    <name evidence="13" type="ORF">NGF19_26735</name>
</gene>
<dbReference type="InterPro" id="IPR036890">
    <property type="entry name" value="HATPase_C_sf"/>
</dbReference>
<evidence type="ECO:0000256" key="8">
    <source>
        <dbReference type="ARBA" id="ARBA00023012"/>
    </source>
</evidence>
<keyword evidence="10" id="KW-0812">Transmembrane</keyword>
<accession>A0ABT0ZL66</accession>
<keyword evidence="3" id="KW-0597">Phosphoprotein</keyword>
<dbReference type="InterPro" id="IPR055558">
    <property type="entry name" value="DUF7134"/>
</dbReference>
<feature type="domain" description="DUF7134" evidence="12">
    <location>
        <begin position="25"/>
        <end position="158"/>
    </location>
</feature>
<keyword evidence="6 13" id="KW-0418">Kinase</keyword>
<evidence type="ECO:0000256" key="2">
    <source>
        <dbReference type="ARBA" id="ARBA00012438"/>
    </source>
</evidence>
<sequence length="397" mass="41409">MPTQGRPDPAGTPEGRPGDDALPWTRNDALVAVGSAAVDLVAFGLGAHTLLGRVPAVGYVPLILSALPLLFRRRAPVAVLAAVLLLGLVQNLSVPMPQHFNAALVVALYTVARTRGPRVTAGASLASLVLPLVALSSWPLPSMPEMIGAVSAVALVVGTALLMNRWQRDNEAKRQLLADRAVAAERRRIARELHDIVAHHITTMQLMAGGARANLTAAPDQARDALVTLEGSGRMALREMRQLLDVLRAGDEAEEEPTAPQPGIADLERLVGESCRSGVPTEFEVRGEPRTVPSSAGLTVFRVVQEALTNARKYAAGARAVVRLTRPRRRDGGGGGRGAGRGLHRWLGIRSGRDAGAGRPARGNAGGGSVGRGRVPGAGPTAVAGERGGAAMRGALR</sequence>
<dbReference type="Gene3D" id="1.20.5.1930">
    <property type="match status" value="1"/>
</dbReference>
<comment type="caution">
    <text evidence="13">The sequence shown here is derived from an EMBL/GenBank/DDBJ whole genome shotgun (WGS) entry which is preliminary data.</text>
</comment>
<keyword evidence="10" id="KW-0472">Membrane</keyword>
<dbReference type="Pfam" id="PF23539">
    <property type="entry name" value="DUF7134"/>
    <property type="match status" value="1"/>
</dbReference>
<dbReference type="Proteomes" id="UP001523219">
    <property type="component" value="Unassembled WGS sequence"/>
</dbReference>
<evidence type="ECO:0000256" key="10">
    <source>
        <dbReference type="SAM" id="Phobius"/>
    </source>
</evidence>
<dbReference type="GO" id="GO:0016301">
    <property type="term" value="F:kinase activity"/>
    <property type="evidence" value="ECO:0007669"/>
    <property type="project" value="UniProtKB-KW"/>
</dbReference>
<feature type="compositionally biased region" description="Gly residues" evidence="9">
    <location>
        <begin position="364"/>
        <end position="376"/>
    </location>
</feature>
<dbReference type="Gene3D" id="3.30.565.10">
    <property type="entry name" value="Histidine kinase-like ATPase, C-terminal domain"/>
    <property type="match status" value="1"/>
</dbReference>
<feature type="transmembrane region" description="Helical" evidence="10">
    <location>
        <begin position="77"/>
        <end position="94"/>
    </location>
</feature>
<dbReference type="PANTHER" id="PTHR24421:SF10">
    <property type="entry name" value="NITRATE_NITRITE SENSOR PROTEIN NARQ"/>
    <property type="match status" value="1"/>
</dbReference>
<evidence type="ECO:0000256" key="4">
    <source>
        <dbReference type="ARBA" id="ARBA00022679"/>
    </source>
</evidence>
<keyword evidence="8" id="KW-0902">Two-component regulatory system</keyword>
<feature type="domain" description="Signal transduction histidine kinase subgroup 3 dimerisation and phosphoacceptor" evidence="11">
    <location>
        <begin position="185"/>
        <end position="251"/>
    </location>
</feature>
<evidence type="ECO:0000259" key="12">
    <source>
        <dbReference type="Pfam" id="PF23539"/>
    </source>
</evidence>
<keyword evidence="14" id="KW-1185">Reference proteome</keyword>
<organism evidence="13 14">
    <name type="scientific">Streptomyces macrolidinus</name>
    <dbReference type="NCBI Taxonomy" id="2952607"/>
    <lineage>
        <taxon>Bacteria</taxon>
        <taxon>Bacillati</taxon>
        <taxon>Actinomycetota</taxon>
        <taxon>Actinomycetes</taxon>
        <taxon>Kitasatosporales</taxon>
        <taxon>Streptomycetaceae</taxon>
        <taxon>Streptomyces</taxon>
    </lineage>
</organism>
<keyword evidence="4" id="KW-0808">Transferase</keyword>
<feature type="transmembrane region" description="Helical" evidence="10">
    <location>
        <begin position="54"/>
        <end position="71"/>
    </location>
</feature>
<dbReference type="EC" id="2.7.13.3" evidence="2"/>
<reference evidence="13 14" key="1">
    <citation type="submission" date="2022-05" db="EMBL/GenBank/DDBJ databases">
        <title>Streptomyces sp. nov. RY43-2 isolated from soil of a peat swamp forest.</title>
        <authorList>
            <person name="Kanchanasin P."/>
            <person name="Tanasupawat S."/>
            <person name="Phongsopitanun W."/>
        </authorList>
    </citation>
    <scope>NUCLEOTIDE SEQUENCE [LARGE SCALE GENOMIC DNA]</scope>
    <source>
        <strain evidence="13 14">RY43-2</strain>
    </source>
</reference>
<feature type="compositionally biased region" description="Low complexity" evidence="9">
    <location>
        <begin position="377"/>
        <end position="397"/>
    </location>
</feature>
<keyword evidence="10" id="KW-1133">Transmembrane helix</keyword>
<dbReference type="InterPro" id="IPR011712">
    <property type="entry name" value="Sig_transdc_His_kin_sub3_dim/P"/>
</dbReference>
<evidence type="ECO:0000256" key="9">
    <source>
        <dbReference type="SAM" id="MobiDB-lite"/>
    </source>
</evidence>
<feature type="transmembrane region" description="Helical" evidence="10">
    <location>
        <begin position="146"/>
        <end position="164"/>
    </location>
</feature>
<comment type="catalytic activity">
    <reaction evidence="1">
        <text>ATP + protein L-histidine = ADP + protein N-phospho-L-histidine.</text>
        <dbReference type="EC" id="2.7.13.3"/>
    </reaction>
</comment>
<dbReference type="EMBL" id="JAMWMR010000034">
    <property type="protein sequence ID" value="MCN9244338.1"/>
    <property type="molecule type" value="Genomic_DNA"/>
</dbReference>
<dbReference type="PANTHER" id="PTHR24421">
    <property type="entry name" value="NITRATE/NITRITE SENSOR PROTEIN NARX-RELATED"/>
    <property type="match status" value="1"/>
</dbReference>
<evidence type="ECO:0000256" key="7">
    <source>
        <dbReference type="ARBA" id="ARBA00022840"/>
    </source>
</evidence>
<evidence type="ECO:0000313" key="13">
    <source>
        <dbReference type="EMBL" id="MCN9244338.1"/>
    </source>
</evidence>
<feature type="region of interest" description="Disordered" evidence="9">
    <location>
        <begin position="327"/>
        <end position="397"/>
    </location>
</feature>
<evidence type="ECO:0000256" key="6">
    <source>
        <dbReference type="ARBA" id="ARBA00022777"/>
    </source>
</evidence>
<dbReference type="InterPro" id="IPR050482">
    <property type="entry name" value="Sensor_HK_TwoCompSys"/>
</dbReference>
<keyword evidence="7" id="KW-0067">ATP-binding</keyword>
<evidence type="ECO:0000259" key="11">
    <source>
        <dbReference type="Pfam" id="PF07730"/>
    </source>
</evidence>
<keyword evidence="5" id="KW-0547">Nucleotide-binding</keyword>
<evidence type="ECO:0000256" key="1">
    <source>
        <dbReference type="ARBA" id="ARBA00000085"/>
    </source>
</evidence>